<dbReference type="EMBL" id="CP000544">
    <property type="protein sequence ID" value="ABM61241.1"/>
    <property type="molecule type" value="Genomic_DNA"/>
</dbReference>
<dbReference type="KEGG" id="hha:Hhal_0453"/>
<reference evidence="9 10" key="2">
    <citation type="journal article" date="2013" name="Stand. Genomic Sci.">
        <title>Complete genome sequence of Halorhodospira halophila SL1.</title>
        <authorList>
            <person name="Challacombe J.F."/>
            <person name="Majid S."/>
            <person name="Deole R."/>
            <person name="Brettin T.S."/>
            <person name="Bruce D."/>
            <person name="Delano S.F."/>
            <person name="Detter J.C."/>
            <person name="Gleasner C.D."/>
            <person name="Han C.S."/>
            <person name="Misra M."/>
            <person name="Reitenga K.G."/>
            <person name="Mikhailova N."/>
            <person name="Woyke T."/>
            <person name="Pitluck S."/>
            <person name="Nolan M."/>
            <person name="Land M.L."/>
            <person name="Saunders E."/>
            <person name="Tapia R."/>
            <person name="Lapidus A."/>
            <person name="Ivanova N."/>
            <person name="Hoff W.D."/>
        </authorList>
    </citation>
    <scope>NUCLEOTIDE SEQUENCE [LARGE SCALE GENOMIC DNA]</scope>
    <source>
        <strain evidence="10">DSM 244 / SL1</strain>
    </source>
</reference>
<dbReference type="Pfam" id="PF02472">
    <property type="entry name" value="ExbD"/>
    <property type="match status" value="1"/>
</dbReference>
<evidence type="ECO:0000256" key="2">
    <source>
        <dbReference type="ARBA" id="ARBA00005811"/>
    </source>
</evidence>
<evidence type="ECO:0000313" key="9">
    <source>
        <dbReference type="EMBL" id="ABM61241.1"/>
    </source>
</evidence>
<evidence type="ECO:0000313" key="10">
    <source>
        <dbReference type="Proteomes" id="UP000000647"/>
    </source>
</evidence>
<dbReference type="Proteomes" id="UP000000647">
    <property type="component" value="Chromosome"/>
</dbReference>
<dbReference type="GO" id="GO:0015031">
    <property type="term" value="P:protein transport"/>
    <property type="evidence" value="ECO:0007669"/>
    <property type="project" value="UniProtKB-KW"/>
</dbReference>
<dbReference type="GO" id="GO:0005886">
    <property type="term" value="C:plasma membrane"/>
    <property type="evidence" value="ECO:0007669"/>
    <property type="project" value="UniProtKB-SubCell"/>
</dbReference>
<dbReference type="Gene3D" id="3.30.420.270">
    <property type="match status" value="1"/>
</dbReference>
<evidence type="ECO:0000256" key="4">
    <source>
        <dbReference type="ARBA" id="ARBA00022692"/>
    </source>
</evidence>
<organism evidence="9 10">
    <name type="scientific">Halorhodospira halophila (strain DSM 244 / SL1)</name>
    <name type="common">Ectothiorhodospira halophila (strain DSM 244 / SL1)</name>
    <dbReference type="NCBI Taxonomy" id="349124"/>
    <lineage>
        <taxon>Bacteria</taxon>
        <taxon>Pseudomonadati</taxon>
        <taxon>Pseudomonadota</taxon>
        <taxon>Gammaproteobacteria</taxon>
        <taxon>Chromatiales</taxon>
        <taxon>Ectothiorhodospiraceae</taxon>
        <taxon>Halorhodospira</taxon>
    </lineage>
</organism>
<dbReference type="OrthoDB" id="9793581at2"/>
<evidence type="ECO:0000256" key="8">
    <source>
        <dbReference type="SAM" id="Phobius"/>
    </source>
</evidence>
<dbReference type="PANTHER" id="PTHR30558">
    <property type="entry name" value="EXBD MEMBRANE COMPONENT OF PMF-DRIVEN MACROMOLECULE IMPORT SYSTEM"/>
    <property type="match status" value="1"/>
</dbReference>
<evidence type="ECO:0000256" key="7">
    <source>
        <dbReference type="RuleBase" id="RU003879"/>
    </source>
</evidence>
<keyword evidence="6 8" id="KW-0472">Membrane</keyword>
<proteinExistence type="inferred from homology"/>
<comment type="similarity">
    <text evidence="2 7">Belongs to the ExbD/TolR family.</text>
</comment>
<keyword evidence="10" id="KW-1185">Reference proteome</keyword>
<accession>A1WU79</accession>
<keyword evidence="7" id="KW-0813">Transport</keyword>
<keyword evidence="7" id="KW-0653">Protein transport</keyword>
<keyword evidence="4 7" id="KW-0812">Transmembrane</keyword>
<dbReference type="AlphaFoldDB" id="A1WU79"/>
<dbReference type="InterPro" id="IPR003400">
    <property type="entry name" value="ExbD"/>
</dbReference>
<dbReference type="HOGENOM" id="CLU_085305_3_5_6"/>
<protein>
    <submittedName>
        <fullName evidence="9">Outer membrane transport energization protein ExbD</fullName>
    </submittedName>
</protein>
<evidence type="ECO:0000256" key="3">
    <source>
        <dbReference type="ARBA" id="ARBA00022475"/>
    </source>
</evidence>
<name>A1WU79_HALHL</name>
<gene>
    <name evidence="9" type="ordered locus">Hhal_0453</name>
</gene>
<keyword evidence="3" id="KW-1003">Cell membrane</keyword>
<dbReference type="PANTHER" id="PTHR30558:SF3">
    <property type="entry name" value="BIOPOLYMER TRANSPORT PROTEIN EXBD-RELATED"/>
    <property type="match status" value="1"/>
</dbReference>
<reference evidence="10" key="1">
    <citation type="submission" date="2006-12" db="EMBL/GenBank/DDBJ databases">
        <title>Complete sequence of Halorhodospira halophila SL1.</title>
        <authorList>
            <consortium name="US DOE Joint Genome Institute"/>
            <person name="Copeland A."/>
            <person name="Lucas S."/>
            <person name="Lapidus A."/>
            <person name="Barry K."/>
            <person name="Detter J.C."/>
            <person name="Glavina del Rio T."/>
            <person name="Hammon N."/>
            <person name="Israni S."/>
            <person name="Dalin E."/>
            <person name="Tice H."/>
            <person name="Pitluck S."/>
            <person name="Saunders E."/>
            <person name="Brettin T."/>
            <person name="Bruce D."/>
            <person name="Han C."/>
            <person name="Tapia R."/>
            <person name="Schmutz J."/>
            <person name="Larimer F."/>
            <person name="Land M."/>
            <person name="Hauser L."/>
            <person name="Kyrpides N."/>
            <person name="Mikhailova N."/>
            <person name="Hoff W."/>
            <person name="Richardson P."/>
        </authorList>
    </citation>
    <scope>NUCLEOTIDE SEQUENCE [LARGE SCALE GENOMIC DNA]</scope>
    <source>
        <strain evidence="10">DSM 244 / SL1</strain>
    </source>
</reference>
<evidence type="ECO:0000256" key="5">
    <source>
        <dbReference type="ARBA" id="ARBA00022989"/>
    </source>
</evidence>
<dbReference type="STRING" id="349124.Hhal_0453"/>
<feature type="transmembrane region" description="Helical" evidence="8">
    <location>
        <begin position="12"/>
        <end position="32"/>
    </location>
</feature>
<dbReference type="GO" id="GO:0022857">
    <property type="term" value="F:transmembrane transporter activity"/>
    <property type="evidence" value="ECO:0007669"/>
    <property type="project" value="InterPro"/>
</dbReference>
<keyword evidence="5 8" id="KW-1133">Transmembrane helix</keyword>
<comment type="subcellular location">
    <subcellularLocation>
        <location evidence="1">Cell membrane</location>
        <topology evidence="1">Single-pass membrane protein</topology>
    </subcellularLocation>
    <subcellularLocation>
        <location evidence="7">Cell membrane</location>
        <topology evidence="7">Single-pass type II membrane protein</topology>
    </subcellularLocation>
</comment>
<evidence type="ECO:0000256" key="1">
    <source>
        <dbReference type="ARBA" id="ARBA00004162"/>
    </source>
</evidence>
<evidence type="ECO:0000256" key="6">
    <source>
        <dbReference type="ARBA" id="ARBA00023136"/>
    </source>
</evidence>
<dbReference type="eggNOG" id="COG0848">
    <property type="taxonomic scope" value="Bacteria"/>
</dbReference>
<sequence length="134" mass="14798">MRIEETPRRRRLVSLTPLIDVVFILLIFFMLASTFVEWQAFGVDAPAEGAADAEQDEEPLRLHVTTDGYRIGDESVAADDLRSRFEEAYEADADRRLLVIPAAGAPVRAVIRALDSAALAGLEDVAVLREEEEG</sequence>